<protein>
    <submittedName>
        <fullName evidence="2">Uncharacterized protein</fullName>
    </submittedName>
</protein>
<feature type="compositionally biased region" description="Basic and acidic residues" evidence="1">
    <location>
        <begin position="46"/>
        <end position="70"/>
    </location>
</feature>
<feature type="region of interest" description="Disordered" evidence="1">
    <location>
        <begin position="46"/>
        <end position="75"/>
    </location>
</feature>
<reference evidence="2" key="1">
    <citation type="journal article" date="2023" name="Mol. Ecol. Resour.">
        <title>Chromosome-level genome assembly of a triploid poplar Populus alba 'Berolinensis'.</title>
        <authorList>
            <person name="Chen S."/>
            <person name="Yu Y."/>
            <person name="Wang X."/>
            <person name="Wang S."/>
            <person name="Zhang T."/>
            <person name="Zhou Y."/>
            <person name="He R."/>
            <person name="Meng N."/>
            <person name="Wang Y."/>
            <person name="Liu W."/>
            <person name="Liu Z."/>
            <person name="Liu J."/>
            <person name="Guo Q."/>
            <person name="Huang H."/>
            <person name="Sederoff R.R."/>
            <person name="Wang G."/>
            <person name="Qu G."/>
            <person name="Chen S."/>
        </authorList>
    </citation>
    <scope>NUCLEOTIDE SEQUENCE</scope>
    <source>
        <strain evidence="2">SC-2020</strain>
    </source>
</reference>
<gene>
    <name evidence="2" type="ORF">NC653_015758</name>
</gene>
<organism evidence="2 3">
    <name type="scientific">Populus alba x Populus x berolinensis</name>
    <dbReference type="NCBI Taxonomy" id="444605"/>
    <lineage>
        <taxon>Eukaryota</taxon>
        <taxon>Viridiplantae</taxon>
        <taxon>Streptophyta</taxon>
        <taxon>Embryophyta</taxon>
        <taxon>Tracheophyta</taxon>
        <taxon>Spermatophyta</taxon>
        <taxon>Magnoliopsida</taxon>
        <taxon>eudicotyledons</taxon>
        <taxon>Gunneridae</taxon>
        <taxon>Pentapetalae</taxon>
        <taxon>rosids</taxon>
        <taxon>fabids</taxon>
        <taxon>Malpighiales</taxon>
        <taxon>Salicaceae</taxon>
        <taxon>Saliceae</taxon>
        <taxon>Populus</taxon>
    </lineage>
</organism>
<dbReference type="AlphaFoldDB" id="A0AAD6QL82"/>
<sequence>MYCQVKRLKVRERGRNLRFAFQSTESKEDLELKGRERAVGAVMMRAVERGRPKRERERQRSSRGERDGVDRATLTALILENSGTDTVDKAS</sequence>
<dbReference type="EMBL" id="JAQIZT010000006">
    <property type="protein sequence ID" value="KAJ6992470.1"/>
    <property type="molecule type" value="Genomic_DNA"/>
</dbReference>
<name>A0AAD6QL82_9ROSI</name>
<accession>A0AAD6QL82</accession>
<evidence type="ECO:0000313" key="2">
    <source>
        <dbReference type="EMBL" id="KAJ6992470.1"/>
    </source>
</evidence>
<evidence type="ECO:0000313" key="3">
    <source>
        <dbReference type="Proteomes" id="UP001164929"/>
    </source>
</evidence>
<evidence type="ECO:0000256" key="1">
    <source>
        <dbReference type="SAM" id="MobiDB-lite"/>
    </source>
</evidence>
<proteinExistence type="predicted"/>
<comment type="caution">
    <text evidence="2">The sequence shown here is derived from an EMBL/GenBank/DDBJ whole genome shotgun (WGS) entry which is preliminary data.</text>
</comment>
<dbReference type="Proteomes" id="UP001164929">
    <property type="component" value="Chromosome 6"/>
</dbReference>
<keyword evidence="3" id="KW-1185">Reference proteome</keyword>